<dbReference type="EMBL" id="CP026948">
    <property type="protein sequence ID" value="AWB85084.1"/>
    <property type="molecule type" value="Genomic_DNA"/>
</dbReference>
<proteinExistence type="predicted"/>
<evidence type="ECO:0000313" key="2">
    <source>
        <dbReference type="Proteomes" id="UP000244754"/>
    </source>
</evidence>
<accession>A0A2S0WH82</accession>
<keyword evidence="2" id="KW-1185">Reference proteome</keyword>
<reference evidence="2" key="1">
    <citation type="submission" date="2018-01" db="EMBL/GenBank/DDBJ databases">
        <authorList>
            <person name="Li J."/>
        </authorList>
    </citation>
    <scope>NUCLEOTIDE SEQUENCE [LARGE SCALE GENOMIC DNA]</scope>
    <source>
        <strain evidence="2">2184</strain>
    </source>
</reference>
<protein>
    <submittedName>
        <fullName evidence="1">Uncharacterized protein</fullName>
    </submittedName>
</protein>
<sequence length="157" mass="16989">MVGAACAAVIALCLWAYLTAHRLDRLHIRLDRSREALQAALDRRCAVIAATLPSLASRARATEEIRLTARDIATRLEAEDALRGAVDGGVDKDARADAAREALAEADVRVMLALRFYNDAVRETRAIRLLAPVRALRLGGTAALPDYAHVSSLHLPT</sequence>
<dbReference type="AlphaFoldDB" id="A0A2S0WH82"/>
<name>A0A2S0WH82_9CORY</name>
<evidence type="ECO:0000313" key="1">
    <source>
        <dbReference type="EMBL" id="AWB85084.1"/>
    </source>
</evidence>
<dbReference type="Proteomes" id="UP000244754">
    <property type="component" value="Chromosome"/>
</dbReference>
<dbReference type="OrthoDB" id="3214694at2"/>
<organism evidence="1 2">
    <name type="scientific">Corynebacterium liangguodongii</name>
    <dbReference type="NCBI Taxonomy" id="2079535"/>
    <lineage>
        <taxon>Bacteria</taxon>
        <taxon>Bacillati</taxon>
        <taxon>Actinomycetota</taxon>
        <taxon>Actinomycetes</taxon>
        <taxon>Mycobacteriales</taxon>
        <taxon>Corynebacteriaceae</taxon>
        <taxon>Corynebacterium</taxon>
    </lineage>
</organism>
<gene>
    <name evidence="1" type="ORF">C3E79_06230</name>
</gene>
<dbReference type="KEGG" id="clia:C3E79_06230"/>